<evidence type="ECO:0000256" key="3">
    <source>
        <dbReference type="ARBA" id="ARBA00022741"/>
    </source>
</evidence>
<feature type="transmembrane region" description="Helical" evidence="7">
    <location>
        <begin position="12"/>
        <end position="29"/>
    </location>
</feature>
<dbReference type="SMART" id="SM00382">
    <property type="entry name" value="AAA"/>
    <property type="match status" value="1"/>
</dbReference>
<evidence type="ECO:0000256" key="7">
    <source>
        <dbReference type="SAM" id="Phobius"/>
    </source>
</evidence>
<feature type="domain" description="ABC transmembrane type-1" evidence="9">
    <location>
        <begin position="17"/>
        <end position="299"/>
    </location>
</feature>
<organism evidence="10 11">
    <name type="scientific">Clostridium saudiense</name>
    <dbReference type="NCBI Taxonomy" id="1414720"/>
    <lineage>
        <taxon>Bacteria</taxon>
        <taxon>Bacillati</taxon>
        <taxon>Bacillota</taxon>
        <taxon>Clostridia</taxon>
        <taxon>Eubacteriales</taxon>
        <taxon>Clostridiaceae</taxon>
        <taxon>Clostridium</taxon>
    </lineage>
</organism>
<dbReference type="Gene3D" id="3.40.50.300">
    <property type="entry name" value="P-loop containing nucleotide triphosphate hydrolases"/>
    <property type="match status" value="1"/>
</dbReference>
<feature type="domain" description="ABC transporter" evidence="8">
    <location>
        <begin position="331"/>
        <end position="566"/>
    </location>
</feature>
<evidence type="ECO:0000256" key="2">
    <source>
        <dbReference type="ARBA" id="ARBA00022692"/>
    </source>
</evidence>
<dbReference type="CDD" id="cd18548">
    <property type="entry name" value="ABC_6TM_Tm287_like"/>
    <property type="match status" value="1"/>
</dbReference>
<feature type="transmembrane region" description="Helical" evidence="7">
    <location>
        <begin position="236"/>
        <end position="259"/>
    </location>
</feature>
<keyword evidence="4 10" id="KW-0067">ATP-binding</keyword>
<keyword evidence="3" id="KW-0547">Nucleotide-binding</keyword>
<evidence type="ECO:0000259" key="9">
    <source>
        <dbReference type="PROSITE" id="PS50929"/>
    </source>
</evidence>
<dbReference type="InterPro" id="IPR003439">
    <property type="entry name" value="ABC_transporter-like_ATP-bd"/>
</dbReference>
<protein>
    <submittedName>
        <fullName evidence="10">ABC transporter ATP-binding protein</fullName>
    </submittedName>
</protein>
<dbReference type="PROSITE" id="PS50929">
    <property type="entry name" value="ABC_TM1F"/>
    <property type="match status" value="1"/>
</dbReference>
<evidence type="ECO:0000256" key="6">
    <source>
        <dbReference type="ARBA" id="ARBA00023136"/>
    </source>
</evidence>
<dbReference type="PANTHER" id="PTHR43394">
    <property type="entry name" value="ATP-DEPENDENT PERMEASE MDL1, MITOCHONDRIAL"/>
    <property type="match status" value="1"/>
</dbReference>
<feature type="transmembrane region" description="Helical" evidence="7">
    <location>
        <begin position="279"/>
        <end position="297"/>
    </location>
</feature>
<comment type="subcellular location">
    <subcellularLocation>
        <location evidence="1">Cell membrane</location>
        <topology evidence="1">Multi-pass membrane protein</topology>
    </subcellularLocation>
</comment>
<keyword evidence="2 7" id="KW-0812">Transmembrane</keyword>
<dbReference type="RefSeq" id="WP_204572440.1">
    <property type="nucleotide sequence ID" value="NZ_JACJLL010000076.1"/>
</dbReference>
<gene>
    <name evidence="10" type="ORF">H6A19_11780</name>
</gene>
<dbReference type="PANTHER" id="PTHR43394:SF1">
    <property type="entry name" value="ATP-BINDING CASSETTE SUB-FAMILY B MEMBER 10, MITOCHONDRIAL"/>
    <property type="match status" value="1"/>
</dbReference>
<reference evidence="10 11" key="1">
    <citation type="journal article" date="2021" name="Sci. Rep.">
        <title>The distribution of antibiotic resistance genes in chicken gut microbiota commensals.</title>
        <authorList>
            <person name="Juricova H."/>
            <person name="Matiasovicova J."/>
            <person name="Kubasova T."/>
            <person name="Cejkova D."/>
            <person name="Rychlik I."/>
        </authorList>
    </citation>
    <scope>NUCLEOTIDE SEQUENCE [LARGE SCALE GENOMIC DNA]</scope>
    <source>
        <strain evidence="10 11">An435</strain>
    </source>
</reference>
<dbReference type="Proteomes" id="UP000767334">
    <property type="component" value="Unassembled WGS sequence"/>
</dbReference>
<feature type="transmembrane region" description="Helical" evidence="7">
    <location>
        <begin position="134"/>
        <end position="152"/>
    </location>
</feature>
<evidence type="ECO:0000259" key="8">
    <source>
        <dbReference type="PROSITE" id="PS50893"/>
    </source>
</evidence>
<evidence type="ECO:0000256" key="5">
    <source>
        <dbReference type="ARBA" id="ARBA00022989"/>
    </source>
</evidence>
<evidence type="ECO:0000256" key="1">
    <source>
        <dbReference type="ARBA" id="ARBA00004651"/>
    </source>
</evidence>
<dbReference type="PROSITE" id="PS00211">
    <property type="entry name" value="ABC_TRANSPORTER_1"/>
    <property type="match status" value="1"/>
</dbReference>
<comment type="caution">
    <text evidence="10">The sequence shown here is derived from an EMBL/GenBank/DDBJ whole genome shotgun (WGS) entry which is preliminary data.</text>
</comment>
<dbReference type="InterPro" id="IPR003593">
    <property type="entry name" value="AAA+_ATPase"/>
</dbReference>
<keyword evidence="5 7" id="KW-1133">Transmembrane helix</keyword>
<feature type="transmembrane region" description="Helical" evidence="7">
    <location>
        <begin position="60"/>
        <end position="81"/>
    </location>
</feature>
<dbReference type="SUPFAM" id="SSF52540">
    <property type="entry name" value="P-loop containing nucleoside triphosphate hydrolases"/>
    <property type="match status" value="1"/>
</dbReference>
<dbReference type="SUPFAM" id="SSF90123">
    <property type="entry name" value="ABC transporter transmembrane region"/>
    <property type="match status" value="1"/>
</dbReference>
<dbReference type="InterPro" id="IPR027417">
    <property type="entry name" value="P-loop_NTPase"/>
</dbReference>
<keyword evidence="11" id="KW-1185">Reference proteome</keyword>
<dbReference type="Gene3D" id="1.20.1560.10">
    <property type="entry name" value="ABC transporter type 1, transmembrane domain"/>
    <property type="match status" value="1"/>
</dbReference>
<sequence>MTKLLKYIKGNAIIYTILAPLMMFIEVIMDLNQPKLMSDIIDIGIANGDISYVLNVGFKMIVVAFIGILGGMLCGIFATLASMNMGKNIRQSLFDKIQSLSFLEIDKFKTSSLITRLTNDVTQVQNMVMMGLRGMVRSPLIFLGGIIMSLTISVKLSMIFLIAIPLIILSVTLITSKSIPFFTEMQKKIDNVNLVMRENLLGVRVVKAFTIENKVRERFSNANKELMDTSIKAQGVTILLWPLVTLIMNLSVVAVLWFGGNYVNNGSLEIGKIMAFINYLVQIMGSLNMLVMIIINFSRAKVSAERINEVLDIESSIKDRENTEKIENFDVEFKDVYFKYNKDGEYVLKGISFKASEGEKIGIIGPTGSGKSSLISLIPRLYDTTSGSVMIGNKDVRSLKIKDLRKIIGVVLQDTTLFSGSIADNLRFGMEDANEEMMDSATRDAQAFEFINSSNEGYNREVGQRGKNLSGGQKQRISIARTLIKNPKILILDDSSSALDMATESKLQNSIKNRMKDATVFLIAQRISAVMDSDKIIVLDNGEIAAIGTHKELIKNCEIYRSIAISQLGEEVVLNV</sequence>
<dbReference type="InterPro" id="IPR039421">
    <property type="entry name" value="Type_1_exporter"/>
</dbReference>
<accession>A0ABS2FI40</accession>
<dbReference type="InterPro" id="IPR017871">
    <property type="entry name" value="ABC_transporter-like_CS"/>
</dbReference>
<dbReference type="GO" id="GO:0005524">
    <property type="term" value="F:ATP binding"/>
    <property type="evidence" value="ECO:0007669"/>
    <property type="project" value="UniProtKB-KW"/>
</dbReference>
<dbReference type="InterPro" id="IPR036640">
    <property type="entry name" value="ABC1_TM_sf"/>
</dbReference>
<evidence type="ECO:0000256" key="4">
    <source>
        <dbReference type="ARBA" id="ARBA00022840"/>
    </source>
</evidence>
<name>A0ABS2FI40_9CLOT</name>
<dbReference type="PROSITE" id="PS50893">
    <property type="entry name" value="ABC_TRANSPORTER_2"/>
    <property type="match status" value="1"/>
</dbReference>
<dbReference type="Pfam" id="PF00664">
    <property type="entry name" value="ABC_membrane"/>
    <property type="match status" value="1"/>
</dbReference>
<feature type="transmembrane region" description="Helical" evidence="7">
    <location>
        <begin position="158"/>
        <end position="179"/>
    </location>
</feature>
<evidence type="ECO:0000313" key="11">
    <source>
        <dbReference type="Proteomes" id="UP000767334"/>
    </source>
</evidence>
<proteinExistence type="predicted"/>
<evidence type="ECO:0000313" key="10">
    <source>
        <dbReference type="EMBL" id="MBM6820006.1"/>
    </source>
</evidence>
<dbReference type="EMBL" id="JACJLL010000076">
    <property type="protein sequence ID" value="MBM6820006.1"/>
    <property type="molecule type" value="Genomic_DNA"/>
</dbReference>
<dbReference type="Pfam" id="PF00005">
    <property type="entry name" value="ABC_tran"/>
    <property type="match status" value="1"/>
</dbReference>
<keyword evidence="6 7" id="KW-0472">Membrane</keyword>
<dbReference type="InterPro" id="IPR011527">
    <property type="entry name" value="ABC1_TM_dom"/>
</dbReference>